<protein>
    <recommendedName>
        <fullName evidence="6">Holliday junction branch migration complex subunit RuvA</fullName>
    </recommendedName>
</protein>
<dbReference type="AlphaFoldDB" id="A0A0F0CRL0"/>
<name>A0A0F0CRL0_9BACT</name>
<reference evidence="8 9" key="1">
    <citation type="submission" date="2015-02" db="EMBL/GenBank/DDBJ databases">
        <title>Single-cell genomics of uncultivated deep-branching MTB reveals a conserved set of magnetosome genes.</title>
        <authorList>
            <person name="Kolinko S."/>
            <person name="Richter M."/>
            <person name="Glockner F.O."/>
            <person name="Brachmann A."/>
            <person name="Schuler D."/>
        </authorList>
    </citation>
    <scope>NUCLEOTIDE SEQUENCE [LARGE SCALE GENOMIC DNA]</scope>
    <source>
        <strain evidence="8">SKK-01</strain>
    </source>
</reference>
<keyword evidence="4 6" id="KW-0233">DNA recombination</keyword>
<dbReference type="GO" id="GO:0000400">
    <property type="term" value="F:four-way junction DNA binding"/>
    <property type="evidence" value="ECO:0007669"/>
    <property type="project" value="UniProtKB-UniRule"/>
</dbReference>
<dbReference type="InterPro" id="IPR010994">
    <property type="entry name" value="RuvA_2-like"/>
</dbReference>
<evidence type="ECO:0000259" key="7">
    <source>
        <dbReference type="Pfam" id="PF01330"/>
    </source>
</evidence>
<comment type="domain">
    <text evidence="6">Has three domains with a flexible linker between the domains II and III and assumes an 'L' shape. Domain III is highly mobile and contacts RuvB.</text>
</comment>
<evidence type="ECO:0000313" key="9">
    <source>
        <dbReference type="Proteomes" id="UP000033428"/>
    </source>
</evidence>
<keyword evidence="8" id="KW-0067">ATP-binding</keyword>
<comment type="subunit">
    <text evidence="6">Homotetramer. Forms an RuvA(8)-RuvB(12)-Holliday junction (HJ) complex. HJ DNA is sandwiched between 2 RuvA tetramers; dsDNA enters through RuvA and exits via RuvB. An RuvB hexamer assembles on each DNA strand where it exits the tetramer. Each RuvB hexamer is contacted by two RuvA subunits (via domain III) on 2 adjacent RuvB subunits; this complex drives branch migration. In the full resolvosome a probable DNA-RuvA(4)-RuvB(12)-RuvC(2) complex forms which resolves the HJ.</text>
</comment>
<sequence>MISRISGKVVTQKESALIINNGGIFYEVFVPPAVIKSLEHGKKTEGEVELVTYHYYQMEPSRGVPVLIGFENEIEKEFFEKFITVSGIGPKAACKALVEPFSVTAGAIDRGDINFLKKLPGIGEQRARLIVAKLQGKVAKYGLIRDEHPDSAKGSEDYREEALIILTQLQYKRSEAEDMIKKAMERNPKVKTCEELLSEVYKQKKVVVV</sequence>
<dbReference type="EMBL" id="JYNY01000409">
    <property type="protein sequence ID" value="KJJ84075.1"/>
    <property type="molecule type" value="Genomic_DNA"/>
</dbReference>
<proteinExistence type="inferred from homology"/>
<keyword evidence="8" id="KW-0547">Nucleotide-binding</keyword>
<dbReference type="HAMAP" id="MF_00031">
    <property type="entry name" value="DNA_HJ_migration_RuvA"/>
    <property type="match status" value="1"/>
</dbReference>
<dbReference type="Pfam" id="PF14520">
    <property type="entry name" value="HHH_5"/>
    <property type="match status" value="1"/>
</dbReference>
<evidence type="ECO:0000256" key="4">
    <source>
        <dbReference type="ARBA" id="ARBA00023172"/>
    </source>
</evidence>
<dbReference type="GO" id="GO:0006281">
    <property type="term" value="P:DNA repair"/>
    <property type="evidence" value="ECO:0007669"/>
    <property type="project" value="UniProtKB-UniRule"/>
</dbReference>
<evidence type="ECO:0000256" key="6">
    <source>
        <dbReference type="HAMAP-Rule" id="MF_00031"/>
    </source>
</evidence>
<comment type="caution">
    <text evidence="8">The sequence shown here is derived from an EMBL/GenBank/DDBJ whole genome shotgun (WGS) entry which is preliminary data.</text>
</comment>
<dbReference type="GO" id="GO:0048476">
    <property type="term" value="C:Holliday junction resolvase complex"/>
    <property type="evidence" value="ECO:0007669"/>
    <property type="project" value="UniProtKB-UniRule"/>
</dbReference>
<comment type="function">
    <text evidence="6">The RuvA-RuvB-RuvC complex processes Holliday junction (HJ) DNA during genetic recombination and DNA repair, while the RuvA-RuvB complex plays an important role in the rescue of blocked DNA replication forks via replication fork reversal (RFR). RuvA specifically binds to HJ cruciform DNA, conferring on it an open structure. The RuvB hexamer acts as an ATP-dependent pump, pulling dsDNA into and through the RuvAB complex. HJ branch migration allows RuvC to scan DNA until it finds its consensus sequence, where it cleaves and resolves the cruciform DNA.</text>
</comment>
<feature type="domain" description="DNA helicase Holliday junction RuvA type" evidence="7">
    <location>
        <begin position="1"/>
        <end position="55"/>
    </location>
</feature>
<comment type="caution">
    <text evidence="6">Lacks conserved residue(s) required for the propagation of feature annotation.</text>
</comment>
<keyword evidence="1 6" id="KW-0963">Cytoplasm</keyword>
<dbReference type="CDD" id="cd14332">
    <property type="entry name" value="UBA_RuvA_C"/>
    <property type="match status" value="1"/>
</dbReference>
<dbReference type="GO" id="GO:0006310">
    <property type="term" value="P:DNA recombination"/>
    <property type="evidence" value="ECO:0007669"/>
    <property type="project" value="UniProtKB-UniRule"/>
</dbReference>
<keyword evidence="8" id="KW-0378">Hydrolase</keyword>
<dbReference type="GO" id="GO:0009379">
    <property type="term" value="C:Holliday junction helicase complex"/>
    <property type="evidence" value="ECO:0007669"/>
    <property type="project" value="InterPro"/>
</dbReference>
<evidence type="ECO:0000256" key="5">
    <source>
        <dbReference type="ARBA" id="ARBA00023204"/>
    </source>
</evidence>
<dbReference type="InterPro" id="IPR011114">
    <property type="entry name" value="RuvA_C"/>
</dbReference>
<keyword evidence="8" id="KW-0347">Helicase</keyword>
<dbReference type="InterPro" id="IPR000085">
    <property type="entry name" value="RuvA"/>
</dbReference>
<dbReference type="GO" id="GO:0005524">
    <property type="term" value="F:ATP binding"/>
    <property type="evidence" value="ECO:0007669"/>
    <property type="project" value="InterPro"/>
</dbReference>
<dbReference type="Proteomes" id="UP000033428">
    <property type="component" value="Unassembled WGS sequence"/>
</dbReference>
<feature type="region of interest" description="Domain III" evidence="6">
    <location>
        <begin position="153"/>
        <end position="209"/>
    </location>
</feature>
<evidence type="ECO:0000313" key="8">
    <source>
        <dbReference type="EMBL" id="KJJ84075.1"/>
    </source>
</evidence>
<keyword evidence="2 6" id="KW-0227">DNA damage</keyword>
<dbReference type="GO" id="GO:0009378">
    <property type="term" value="F:four-way junction helicase activity"/>
    <property type="evidence" value="ECO:0007669"/>
    <property type="project" value="InterPro"/>
</dbReference>
<dbReference type="InterPro" id="IPR013849">
    <property type="entry name" value="DNA_helicase_Holl-junc_RuvA_I"/>
</dbReference>
<keyword evidence="5 6" id="KW-0234">DNA repair</keyword>
<dbReference type="GO" id="GO:0005737">
    <property type="term" value="C:cytoplasm"/>
    <property type="evidence" value="ECO:0007669"/>
    <property type="project" value="UniProtKB-SubCell"/>
</dbReference>
<comment type="subcellular location">
    <subcellularLocation>
        <location evidence="6">Cytoplasm</location>
    </subcellularLocation>
</comment>
<keyword evidence="3 6" id="KW-0238">DNA-binding</keyword>
<dbReference type="Pfam" id="PF01330">
    <property type="entry name" value="RuvA_N"/>
    <property type="match status" value="1"/>
</dbReference>
<dbReference type="SUPFAM" id="SSF47781">
    <property type="entry name" value="RuvA domain 2-like"/>
    <property type="match status" value="1"/>
</dbReference>
<dbReference type="Gene3D" id="2.40.50.140">
    <property type="entry name" value="Nucleic acid-binding proteins"/>
    <property type="match status" value="1"/>
</dbReference>
<gene>
    <name evidence="6" type="primary">ruvA</name>
    <name evidence="8" type="ORF">OMAG_002074</name>
</gene>
<evidence type="ECO:0000256" key="1">
    <source>
        <dbReference type="ARBA" id="ARBA00022490"/>
    </source>
</evidence>
<dbReference type="Gene3D" id="1.10.150.20">
    <property type="entry name" value="5' to 3' exonuclease, C-terminal subdomain"/>
    <property type="match status" value="1"/>
</dbReference>
<accession>A0A0F0CRL0</accession>
<keyword evidence="9" id="KW-1185">Reference proteome</keyword>
<evidence type="ECO:0000256" key="3">
    <source>
        <dbReference type="ARBA" id="ARBA00023125"/>
    </source>
</evidence>
<evidence type="ECO:0000256" key="2">
    <source>
        <dbReference type="ARBA" id="ARBA00022763"/>
    </source>
</evidence>
<dbReference type="NCBIfam" id="TIGR00084">
    <property type="entry name" value="ruvA"/>
    <property type="match status" value="1"/>
</dbReference>
<organism evidence="8 9">
    <name type="scientific">Candidatus Omnitrophus magneticus</name>
    <dbReference type="NCBI Taxonomy" id="1609969"/>
    <lineage>
        <taxon>Bacteria</taxon>
        <taxon>Pseudomonadati</taxon>
        <taxon>Candidatus Omnitrophota</taxon>
        <taxon>Candidatus Omnitrophus</taxon>
    </lineage>
</organism>
<comment type="similarity">
    <text evidence="6">Belongs to the RuvA family.</text>
</comment>
<dbReference type="InterPro" id="IPR012340">
    <property type="entry name" value="NA-bd_OB-fold"/>
</dbReference>